<dbReference type="OrthoDB" id="5575722at2759"/>
<dbReference type="Proteomes" id="UP000240760">
    <property type="component" value="Unassembled WGS sequence"/>
</dbReference>
<sequence>MPPMPAVNPDYSEDLASRTRRSMAGFEKAQQKAQMERRRNLRRAKAPPRKEGSYFPRVDEDLSETTQLLEQLAEESDVEAVFRSRPKIAQSLQPSPTRNEWADVPAYHGVRMK</sequence>
<dbReference type="STRING" id="983965.A0A2T4C695"/>
<proteinExistence type="predicted"/>
<gene>
    <name evidence="2" type="ORF">M440DRAFT_1422107</name>
</gene>
<protein>
    <submittedName>
        <fullName evidence="2">Uncharacterized protein</fullName>
    </submittedName>
</protein>
<name>A0A2T4C695_TRILO</name>
<evidence type="ECO:0000313" key="3">
    <source>
        <dbReference type="Proteomes" id="UP000240760"/>
    </source>
</evidence>
<organism evidence="2 3">
    <name type="scientific">Trichoderma longibrachiatum ATCC 18648</name>
    <dbReference type="NCBI Taxonomy" id="983965"/>
    <lineage>
        <taxon>Eukaryota</taxon>
        <taxon>Fungi</taxon>
        <taxon>Dikarya</taxon>
        <taxon>Ascomycota</taxon>
        <taxon>Pezizomycotina</taxon>
        <taxon>Sordariomycetes</taxon>
        <taxon>Hypocreomycetidae</taxon>
        <taxon>Hypocreales</taxon>
        <taxon>Hypocreaceae</taxon>
        <taxon>Trichoderma</taxon>
    </lineage>
</organism>
<feature type="region of interest" description="Disordered" evidence="1">
    <location>
        <begin position="89"/>
        <end position="113"/>
    </location>
</feature>
<feature type="region of interest" description="Disordered" evidence="1">
    <location>
        <begin position="1"/>
        <end position="59"/>
    </location>
</feature>
<keyword evidence="3" id="KW-1185">Reference proteome</keyword>
<feature type="compositionally biased region" description="Basic and acidic residues" evidence="1">
    <location>
        <begin position="48"/>
        <end position="59"/>
    </location>
</feature>
<reference evidence="2 3" key="1">
    <citation type="submission" date="2016-07" db="EMBL/GenBank/DDBJ databases">
        <title>Multiple horizontal gene transfer events from other fungi enriched the ability of initially mycotrophic Trichoderma (Ascomycota) to feed on dead plant biomass.</title>
        <authorList>
            <consortium name="DOE Joint Genome Institute"/>
            <person name="Aerts A."/>
            <person name="Atanasova L."/>
            <person name="Chenthamara K."/>
            <person name="Zhang J."/>
            <person name="Grujic M."/>
            <person name="Henrissat B."/>
            <person name="Kuo A."/>
            <person name="Salamov A."/>
            <person name="Lipzen A."/>
            <person name="Labutti K."/>
            <person name="Barry K."/>
            <person name="Miao Y."/>
            <person name="Rahimi M.J."/>
            <person name="Shen Q."/>
            <person name="Grigoriev I.V."/>
            <person name="Kubicek C.P."/>
            <person name="Druzhinina I.S."/>
        </authorList>
    </citation>
    <scope>NUCLEOTIDE SEQUENCE [LARGE SCALE GENOMIC DNA]</scope>
    <source>
        <strain evidence="2 3">ATCC 18648</strain>
    </source>
</reference>
<dbReference type="AlphaFoldDB" id="A0A2T4C695"/>
<evidence type="ECO:0000313" key="2">
    <source>
        <dbReference type="EMBL" id="PTB77075.1"/>
    </source>
</evidence>
<dbReference type="EMBL" id="KZ679131">
    <property type="protein sequence ID" value="PTB77075.1"/>
    <property type="molecule type" value="Genomic_DNA"/>
</dbReference>
<accession>A0A2T4C695</accession>
<evidence type="ECO:0000256" key="1">
    <source>
        <dbReference type="SAM" id="MobiDB-lite"/>
    </source>
</evidence>